<keyword evidence="9" id="KW-1185">Reference proteome</keyword>
<dbReference type="Proteomes" id="UP000437748">
    <property type="component" value="Unassembled WGS sequence"/>
</dbReference>
<dbReference type="InterPro" id="IPR000727">
    <property type="entry name" value="T_SNARE_dom"/>
</dbReference>
<feature type="domain" description="T-SNARE coiled-coil homology" evidence="7">
    <location>
        <begin position="427"/>
        <end position="489"/>
    </location>
</feature>
<gene>
    <name evidence="8" type="ORF">GCL60_05290</name>
</gene>
<keyword evidence="5" id="KW-0175">Coiled coil</keyword>
<evidence type="ECO:0000256" key="5">
    <source>
        <dbReference type="SAM" id="Coils"/>
    </source>
</evidence>
<dbReference type="GO" id="GO:0007165">
    <property type="term" value="P:signal transduction"/>
    <property type="evidence" value="ECO:0007669"/>
    <property type="project" value="UniProtKB-KW"/>
</dbReference>
<keyword evidence="2" id="KW-1003">Cell membrane</keyword>
<dbReference type="PROSITE" id="PS50111">
    <property type="entry name" value="CHEMOTAXIS_TRANSDUC_2"/>
    <property type="match status" value="1"/>
</dbReference>
<evidence type="ECO:0000259" key="6">
    <source>
        <dbReference type="PROSITE" id="PS50111"/>
    </source>
</evidence>
<feature type="coiled-coil region" evidence="5">
    <location>
        <begin position="258"/>
        <end position="285"/>
    </location>
</feature>
<comment type="caution">
    <text evidence="8">The sequence shown here is derived from an EMBL/GenBank/DDBJ whole genome shotgun (WGS) entry which is preliminary data.</text>
</comment>
<protein>
    <submittedName>
        <fullName evidence="8">Chemotaxis protein</fullName>
    </submittedName>
</protein>
<feature type="domain" description="Methyl-accepting transducer" evidence="6">
    <location>
        <begin position="268"/>
        <end position="511"/>
    </location>
</feature>
<dbReference type="OrthoDB" id="9797364at2"/>
<comment type="subcellular location">
    <subcellularLocation>
        <location evidence="1">Cell inner membrane</location>
        <topology evidence="1">Multi-pass membrane protein</topology>
    </subcellularLocation>
</comment>
<keyword evidence="3 4" id="KW-0807">Transducer</keyword>
<dbReference type="SMART" id="SM00283">
    <property type="entry name" value="MA"/>
    <property type="match status" value="1"/>
</dbReference>
<accession>A0A6N6VY18</accession>
<sequence>MNDANQTMLNTTPNLNLSTINPLKADDYIGMAENSPINILYCDLNFTIIYVNPTSLQTLLKIEKYLPIRVSAILGSSIDIFHKVPAHQRRILANDKNLPHRAIISVGPEKLDLLVSAIYDSNKNYIGAMVTWEIVTEKLKTATNLARINSMMENIPINVLFSDLDFNITYANATSLKTLERLEKYLPIKINEIVGANIDIFHKNPAHQRRMVSNDKNLPHRAIINVGPEKLSLLASAVYDFDRKFIGVMVTWEIITDRVTLTENIGEASRQLAAASEELNATSKQMSLNADKTTSVANSTAAASEEVSHGVRSVATNTEEMTAAIKEIARNAAEASANSSLALKQAQNTNSIIIKLGESSKEIGNVIKVISSIAQQTNLLALNATIEAARAGDAGRGFAVVANEVKELAKQTAKATEDITNKITGIQNDSKSSIEAVTLISQSIEKLNSIATAIAASVEEQAATTNEVSRIVQQSAEGVSSISQNIKVVSEAASQTSNGSSQVLISAKSLSELAIKLDELVKNIKV</sequence>
<evidence type="ECO:0000313" key="9">
    <source>
        <dbReference type="Proteomes" id="UP000437748"/>
    </source>
</evidence>
<dbReference type="InterPro" id="IPR004089">
    <property type="entry name" value="MCPsignal_dom"/>
</dbReference>
<reference evidence="8 9" key="1">
    <citation type="submission" date="2019-10" db="EMBL/GenBank/DDBJ databases">
        <title>New species of Slilvanegrellaceae.</title>
        <authorList>
            <person name="Pitt A."/>
            <person name="Hahn M.W."/>
        </authorList>
    </citation>
    <scope>NUCLEOTIDE SEQUENCE [LARGE SCALE GENOMIC DNA]</scope>
    <source>
        <strain evidence="8 9">SP-Ram-0.45-NSY-1</strain>
    </source>
</reference>
<evidence type="ECO:0000259" key="7">
    <source>
        <dbReference type="PROSITE" id="PS50192"/>
    </source>
</evidence>
<keyword evidence="2" id="KW-0472">Membrane</keyword>
<keyword evidence="2" id="KW-0997">Cell inner membrane</keyword>
<evidence type="ECO:0000256" key="4">
    <source>
        <dbReference type="PROSITE-ProRule" id="PRU00284"/>
    </source>
</evidence>
<evidence type="ECO:0000256" key="1">
    <source>
        <dbReference type="ARBA" id="ARBA00004429"/>
    </source>
</evidence>
<evidence type="ECO:0000313" key="8">
    <source>
        <dbReference type="EMBL" id="KAB8039676.1"/>
    </source>
</evidence>
<evidence type="ECO:0000256" key="2">
    <source>
        <dbReference type="ARBA" id="ARBA00022519"/>
    </source>
</evidence>
<name>A0A6N6VY18_9BACT</name>
<proteinExistence type="predicted"/>
<dbReference type="SUPFAM" id="SSF58104">
    <property type="entry name" value="Methyl-accepting chemotaxis protein (MCP) signaling domain"/>
    <property type="match status" value="1"/>
</dbReference>
<dbReference type="PANTHER" id="PTHR32089:SF112">
    <property type="entry name" value="LYSOZYME-LIKE PROTEIN-RELATED"/>
    <property type="match status" value="1"/>
</dbReference>
<dbReference type="EMBL" id="WFLM01000002">
    <property type="protein sequence ID" value="KAB8039676.1"/>
    <property type="molecule type" value="Genomic_DNA"/>
</dbReference>
<dbReference type="Pfam" id="PF00015">
    <property type="entry name" value="MCPsignal"/>
    <property type="match status" value="1"/>
</dbReference>
<evidence type="ECO:0000256" key="3">
    <source>
        <dbReference type="ARBA" id="ARBA00023224"/>
    </source>
</evidence>
<dbReference type="Gene3D" id="1.10.287.950">
    <property type="entry name" value="Methyl-accepting chemotaxis protein"/>
    <property type="match status" value="1"/>
</dbReference>
<dbReference type="AlphaFoldDB" id="A0A6N6VY18"/>
<dbReference type="Gene3D" id="3.30.450.20">
    <property type="entry name" value="PAS domain"/>
    <property type="match status" value="2"/>
</dbReference>
<dbReference type="PANTHER" id="PTHR32089">
    <property type="entry name" value="METHYL-ACCEPTING CHEMOTAXIS PROTEIN MCPB"/>
    <property type="match status" value="1"/>
</dbReference>
<organism evidence="8 9">
    <name type="scientific">Silvanigrella paludirubra</name>
    <dbReference type="NCBI Taxonomy" id="2499159"/>
    <lineage>
        <taxon>Bacteria</taxon>
        <taxon>Pseudomonadati</taxon>
        <taxon>Bdellovibrionota</taxon>
        <taxon>Oligoflexia</taxon>
        <taxon>Silvanigrellales</taxon>
        <taxon>Silvanigrellaceae</taxon>
        <taxon>Silvanigrella</taxon>
    </lineage>
</organism>
<dbReference type="GO" id="GO:0005886">
    <property type="term" value="C:plasma membrane"/>
    <property type="evidence" value="ECO:0007669"/>
    <property type="project" value="UniProtKB-SubCell"/>
</dbReference>
<dbReference type="RefSeq" id="WP_153419067.1">
    <property type="nucleotide sequence ID" value="NZ_WFLM01000002.1"/>
</dbReference>
<dbReference type="PROSITE" id="PS50192">
    <property type="entry name" value="T_SNARE"/>
    <property type="match status" value="1"/>
</dbReference>